<dbReference type="RefSeq" id="WP_198073128.1">
    <property type="nucleotide sequence ID" value="NZ_CP065802.1"/>
</dbReference>
<dbReference type="EMBL" id="CP066817">
    <property type="protein sequence ID" value="QQM59989.1"/>
    <property type="molecule type" value="Genomic_DNA"/>
</dbReference>
<evidence type="ECO:0000313" key="2">
    <source>
        <dbReference type="EMBL" id="QQM59989.1"/>
    </source>
</evidence>
<evidence type="ECO:0000259" key="1">
    <source>
        <dbReference type="Pfam" id="PF09643"/>
    </source>
</evidence>
<proteinExistence type="predicted"/>
<sequence>MIKFRAWDNECKVIREYDELKGLTLDALDASDFKLEQFTGLTDVNSKKIYEGDILHFGSVWCVGDEYDPREEEHTGFVEYRPDYASYVVNCNGKIYPLEELTSFDGYSVQGNVHENPELLKG</sequence>
<dbReference type="InterPro" id="IPR023385">
    <property type="entry name" value="YopX-like_C"/>
</dbReference>
<accession>A0AAX1K680</accession>
<dbReference type="Proteomes" id="UP000595466">
    <property type="component" value="Chromosome"/>
</dbReference>
<evidence type="ECO:0000313" key="3">
    <source>
        <dbReference type="Proteomes" id="UP000595466"/>
    </source>
</evidence>
<dbReference type="AlphaFoldDB" id="A0AAX1K680"/>
<dbReference type="Gene3D" id="2.30.30.290">
    <property type="entry name" value="YopX-like domains"/>
    <property type="match status" value="1"/>
</dbReference>
<organism evidence="2 3">
    <name type="scientific">Lactiplantibacillus plantarum</name>
    <name type="common">Lactobacillus plantarum</name>
    <dbReference type="NCBI Taxonomy" id="1590"/>
    <lineage>
        <taxon>Bacteria</taxon>
        <taxon>Bacillati</taxon>
        <taxon>Bacillota</taxon>
        <taxon>Bacilli</taxon>
        <taxon>Lactobacillales</taxon>
        <taxon>Lactobacillaceae</taxon>
        <taxon>Lactiplantibacillus</taxon>
    </lineage>
</organism>
<name>A0AAX1K680_LACPN</name>
<feature type="domain" description="YopX protein" evidence="1">
    <location>
        <begin position="9"/>
        <end position="121"/>
    </location>
</feature>
<reference evidence="2 3" key="1">
    <citation type="submission" date="2020-12" db="EMBL/GenBank/DDBJ databases">
        <title>Whole genome sequencing of Lactobacillus plantarum PC518.</title>
        <authorList>
            <person name="Guo Q."/>
        </authorList>
    </citation>
    <scope>NUCLEOTIDE SEQUENCE [LARGE SCALE GENOMIC DNA]</scope>
    <source>
        <strain evidence="2 3">PC518</strain>
    </source>
</reference>
<gene>
    <name evidence="2" type="ORF">JH395_09520</name>
</gene>
<protein>
    <recommendedName>
        <fullName evidence="1">YopX protein domain-containing protein</fullName>
    </recommendedName>
</protein>
<dbReference type="Pfam" id="PF09643">
    <property type="entry name" value="YopX"/>
    <property type="match status" value="1"/>
</dbReference>
<dbReference type="InterPro" id="IPR019096">
    <property type="entry name" value="YopX_protein"/>
</dbReference>
<dbReference type="SUPFAM" id="SSF159006">
    <property type="entry name" value="YopX-like"/>
    <property type="match status" value="1"/>
</dbReference>